<reference evidence="9 10" key="1">
    <citation type="journal article" date="2019" name="New Phytol.">
        <title>Comparative genomics reveals unique wood-decay strategies and fruiting body development in the Schizophyllaceae.</title>
        <authorList>
            <person name="Almasi E."/>
            <person name="Sahu N."/>
            <person name="Krizsan K."/>
            <person name="Balint B."/>
            <person name="Kovacs G.M."/>
            <person name="Kiss B."/>
            <person name="Cseklye J."/>
            <person name="Drula E."/>
            <person name="Henrissat B."/>
            <person name="Nagy I."/>
            <person name="Chovatia M."/>
            <person name="Adam C."/>
            <person name="LaButti K."/>
            <person name="Lipzen A."/>
            <person name="Riley R."/>
            <person name="Grigoriev I.V."/>
            <person name="Nagy L.G."/>
        </authorList>
    </citation>
    <scope>NUCLEOTIDE SEQUENCE [LARGE SCALE GENOMIC DNA]</scope>
    <source>
        <strain evidence="9 10">NL-1724</strain>
    </source>
</reference>
<keyword evidence="3" id="KW-0227">DNA damage</keyword>
<evidence type="ECO:0000256" key="1">
    <source>
        <dbReference type="ARBA" id="ARBA00004123"/>
    </source>
</evidence>
<keyword evidence="9" id="KW-0378">Hydrolase</keyword>
<dbReference type="GO" id="GO:0140664">
    <property type="term" value="F:ATP-dependent DNA damage sensor activity"/>
    <property type="evidence" value="ECO:0007669"/>
    <property type="project" value="InterPro"/>
</dbReference>
<dbReference type="GO" id="GO:0005657">
    <property type="term" value="C:replication fork"/>
    <property type="evidence" value="ECO:0007669"/>
    <property type="project" value="TreeGrafter"/>
</dbReference>
<dbReference type="InterPro" id="IPR047348">
    <property type="entry name" value="XRCC3-like_C"/>
</dbReference>
<dbReference type="InterPro" id="IPR013632">
    <property type="entry name" value="Rad51_C"/>
</dbReference>
<evidence type="ECO:0000256" key="7">
    <source>
        <dbReference type="SAM" id="MobiDB-lite"/>
    </source>
</evidence>
<keyword evidence="6" id="KW-0539">Nucleus</keyword>
<dbReference type="GO" id="GO:0005524">
    <property type="term" value="F:ATP binding"/>
    <property type="evidence" value="ECO:0007669"/>
    <property type="project" value="UniProtKB-KW"/>
</dbReference>
<evidence type="ECO:0000256" key="2">
    <source>
        <dbReference type="ARBA" id="ARBA00022741"/>
    </source>
</evidence>
<dbReference type="GO" id="GO:0000400">
    <property type="term" value="F:four-way junction DNA binding"/>
    <property type="evidence" value="ECO:0007669"/>
    <property type="project" value="TreeGrafter"/>
</dbReference>
<dbReference type="SUPFAM" id="SSF52540">
    <property type="entry name" value="P-loop containing nucleoside triphosphate hydrolases"/>
    <property type="match status" value="1"/>
</dbReference>
<keyword evidence="10" id="KW-1185">Reference proteome</keyword>
<dbReference type="Pfam" id="PF08423">
    <property type="entry name" value="Rad51"/>
    <property type="match status" value="1"/>
</dbReference>
<proteinExistence type="predicted"/>
<dbReference type="CDD" id="cd19491">
    <property type="entry name" value="XRCC3"/>
    <property type="match status" value="1"/>
</dbReference>
<dbReference type="GO" id="GO:0090656">
    <property type="term" value="P:t-circle formation"/>
    <property type="evidence" value="ECO:0007669"/>
    <property type="project" value="TreeGrafter"/>
</dbReference>
<dbReference type="EMBL" id="VDMD01000015">
    <property type="protein sequence ID" value="TRM61704.1"/>
    <property type="molecule type" value="Genomic_DNA"/>
</dbReference>
<gene>
    <name evidence="9" type="ORF">BD626DRAFT_405276</name>
</gene>
<sequence>GNIHTVSDLLLTSTQDISKRCRLTPIEIADLVDVVRRDYVPDVRPLSQVIDRLKTWTTADARLDAALGGGMRTGMLWEVVGESAAGKTQLALQLSLSVQLPVEKGGLGGSCCYIKTSAKLPTGRLREILHEHLLLSTDDCSLDDVHTMSIPTIPGLLAILTTTLPKFIQDIAATPSRKPVKLLVVDALGELFHAAGRTTSQTLVERARHLTEISVIFHTLASLHGITVLVLNEVIEAIDRPRAPGLSTEPFDLLYSEQSRFFSRADTVPGENQKEASLGLVWANQVNARIMLTRTNRRRPAENIAPRKRARTSVADSRVPSDEAEGDDPLRIRRLSVIFSSVGSPISMDYVVTGQGVLTLAGIEGPVASLSTAPRAIQLLTSGPPAVSQEPHAATDTALRPEGIVPLDVGYARFSQEATEDESFVEEGPDAEEEQMWASTAEAMPDDLYSLNIP</sequence>
<evidence type="ECO:0000256" key="4">
    <source>
        <dbReference type="ARBA" id="ARBA00022840"/>
    </source>
</evidence>
<comment type="caution">
    <text evidence="9">The sequence shown here is derived from an EMBL/GenBank/DDBJ whole genome shotgun (WGS) entry which is preliminary data.</text>
</comment>
<dbReference type="GO" id="GO:0016787">
    <property type="term" value="F:hydrolase activity"/>
    <property type="evidence" value="ECO:0007669"/>
    <property type="project" value="UniProtKB-KW"/>
</dbReference>
<dbReference type="OrthoDB" id="1861185at2759"/>
<dbReference type="GO" id="GO:0061982">
    <property type="term" value="P:meiosis I cell cycle process"/>
    <property type="evidence" value="ECO:0007669"/>
    <property type="project" value="UniProtKB-ARBA"/>
</dbReference>
<feature type="domain" description="RecA family profile 1" evidence="8">
    <location>
        <begin position="52"/>
        <end position="234"/>
    </location>
</feature>
<evidence type="ECO:0000259" key="8">
    <source>
        <dbReference type="PROSITE" id="PS50162"/>
    </source>
</evidence>
<keyword evidence="2" id="KW-0547">Nucleotide-binding</keyword>
<evidence type="ECO:0000256" key="5">
    <source>
        <dbReference type="ARBA" id="ARBA00023204"/>
    </source>
</evidence>
<dbReference type="GO" id="GO:0071140">
    <property type="term" value="P:resolution of mitotic recombination intermediates"/>
    <property type="evidence" value="ECO:0007669"/>
    <property type="project" value="TreeGrafter"/>
</dbReference>
<dbReference type="GO" id="GO:0033065">
    <property type="term" value="C:Rad51C-XRCC3 complex"/>
    <property type="evidence" value="ECO:0007669"/>
    <property type="project" value="TreeGrafter"/>
</dbReference>
<evidence type="ECO:0000256" key="3">
    <source>
        <dbReference type="ARBA" id="ARBA00022763"/>
    </source>
</evidence>
<comment type="subcellular location">
    <subcellularLocation>
        <location evidence="1">Nucleus</location>
    </subcellularLocation>
</comment>
<evidence type="ECO:0000313" key="10">
    <source>
        <dbReference type="Proteomes" id="UP000320762"/>
    </source>
</evidence>
<dbReference type="InterPro" id="IPR027417">
    <property type="entry name" value="P-loop_NTPase"/>
</dbReference>
<organism evidence="9 10">
    <name type="scientific">Schizophyllum amplum</name>
    <dbReference type="NCBI Taxonomy" id="97359"/>
    <lineage>
        <taxon>Eukaryota</taxon>
        <taxon>Fungi</taxon>
        <taxon>Dikarya</taxon>
        <taxon>Basidiomycota</taxon>
        <taxon>Agaricomycotina</taxon>
        <taxon>Agaricomycetes</taxon>
        <taxon>Agaricomycetidae</taxon>
        <taxon>Agaricales</taxon>
        <taxon>Schizophyllaceae</taxon>
        <taxon>Schizophyllum</taxon>
    </lineage>
</organism>
<keyword evidence="4" id="KW-0067">ATP-binding</keyword>
<dbReference type="PANTHER" id="PTHR46487">
    <property type="entry name" value="DNA REPAIR PROTEIN XRCC3"/>
    <property type="match status" value="1"/>
</dbReference>
<dbReference type="GO" id="GO:0000722">
    <property type="term" value="P:telomere maintenance via recombination"/>
    <property type="evidence" value="ECO:0007669"/>
    <property type="project" value="TreeGrafter"/>
</dbReference>
<accession>A0A550CA86</accession>
<evidence type="ECO:0000313" key="9">
    <source>
        <dbReference type="EMBL" id="TRM61704.1"/>
    </source>
</evidence>
<protein>
    <submittedName>
        <fullName evidence="9">P-loop containing nucleoside triphosphate hydrolase protein</fullName>
    </submittedName>
</protein>
<dbReference type="STRING" id="97359.A0A550CA86"/>
<dbReference type="PROSITE" id="PS50162">
    <property type="entry name" value="RECA_2"/>
    <property type="match status" value="1"/>
</dbReference>
<dbReference type="AlphaFoldDB" id="A0A550CA86"/>
<dbReference type="PANTHER" id="PTHR46487:SF1">
    <property type="entry name" value="DNA REPAIR PROTEIN XRCC3"/>
    <property type="match status" value="1"/>
</dbReference>
<feature type="region of interest" description="Disordered" evidence="7">
    <location>
        <begin position="297"/>
        <end position="327"/>
    </location>
</feature>
<dbReference type="InterPro" id="IPR020588">
    <property type="entry name" value="RecA_ATP-bd"/>
</dbReference>
<evidence type="ECO:0000256" key="6">
    <source>
        <dbReference type="ARBA" id="ARBA00023242"/>
    </source>
</evidence>
<dbReference type="GO" id="GO:0045003">
    <property type="term" value="P:double-strand break repair via synthesis-dependent strand annealing"/>
    <property type="evidence" value="ECO:0007669"/>
    <property type="project" value="TreeGrafter"/>
</dbReference>
<keyword evidence="5" id="KW-0234">DNA repair</keyword>
<name>A0A550CA86_9AGAR</name>
<dbReference type="Proteomes" id="UP000320762">
    <property type="component" value="Unassembled WGS sequence"/>
</dbReference>
<dbReference type="Gene3D" id="3.40.50.300">
    <property type="entry name" value="P-loop containing nucleotide triphosphate hydrolases"/>
    <property type="match status" value="1"/>
</dbReference>
<feature type="non-terminal residue" evidence="9">
    <location>
        <position position="1"/>
    </location>
</feature>